<dbReference type="HOGENOM" id="CLU_245578_0_0_7"/>
<dbReference type="Gene3D" id="1.25.40.10">
    <property type="entry name" value="Tetratricopeptide repeat domain"/>
    <property type="match status" value="1"/>
</dbReference>
<evidence type="ECO:0000256" key="3">
    <source>
        <dbReference type="ARBA" id="ARBA00025750"/>
    </source>
</evidence>
<dbReference type="EMBL" id="CP002629">
    <property type="protein sequence ID" value="AEB09763.1"/>
    <property type="molecule type" value="Genomic_DNA"/>
</dbReference>
<reference evidence="6 7" key="1">
    <citation type="journal article" date="2011" name="Stand. Genomic Sci.">
        <title>Complete genome sequence of the acetate-degrading sulfate reducer Desulfobacca acetoxidans type strain (ASRB2).</title>
        <authorList>
            <person name="Goker M."/>
            <person name="Teshima H."/>
            <person name="Lapidus A."/>
            <person name="Nolan M."/>
            <person name="Lucas S."/>
            <person name="Hammon N."/>
            <person name="Deshpande S."/>
            <person name="Cheng J.F."/>
            <person name="Tapia R."/>
            <person name="Han C."/>
            <person name="Goodwin L."/>
            <person name="Pitluck S."/>
            <person name="Huntemann M."/>
            <person name="Liolios K."/>
            <person name="Ivanova N."/>
            <person name="Pagani I."/>
            <person name="Mavromatis K."/>
            <person name="Ovchinikova G."/>
            <person name="Pati A."/>
            <person name="Chen A."/>
            <person name="Palaniappan K."/>
            <person name="Land M."/>
            <person name="Hauser L."/>
            <person name="Brambilla E.M."/>
            <person name="Rohde M."/>
            <person name="Spring S."/>
            <person name="Detter J.C."/>
            <person name="Woyke T."/>
            <person name="Bristow J."/>
            <person name="Eisen J.A."/>
            <person name="Markowitz V."/>
            <person name="Hugenholtz P."/>
            <person name="Kyrpides N.C."/>
            <person name="Klenk H.P."/>
        </authorList>
    </citation>
    <scope>NUCLEOTIDE SEQUENCE [LARGE SCALE GENOMIC DNA]</scope>
    <source>
        <strain evidence="7">ATCC 700848 / DSM 11109 / ASRB2</strain>
    </source>
</reference>
<keyword evidence="7" id="KW-1185">Reference proteome</keyword>
<dbReference type="PROSITE" id="PS51857">
    <property type="entry name" value="CSD_2"/>
    <property type="match status" value="1"/>
</dbReference>
<evidence type="ECO:0000256" key="4">
    <source>
        <dbReference type="PROSITE-ProRule" id="PRU00339"/>
    </source>
</evidence>
<dbReference type="SMART" id="SM00028">
    <property type="entry name" value="TPR"/>
    <property type="match status" value="6"/>
</dbReference>
<dbReference type="PANTHER" id="PTHR36326:SF7">
    <property type="entry name" value="PROTEIN POLLENLESS 3-LIKE 2"/>
    <property type="match status" value="1"/>
</dbReference>
<dbReference type="InterPro" id="IPR002059">
    <property type="entry name" value="CSP_DNA-bd"/>
</dbReference>
<dbReference type="KEGG" id="dao:Desac_1928"/>
<organism evidence="6 7">
    <name type="scientific">Desulfobacca acetoxidans (strain ATCC 700848 / DSM 11109 / ASRB2)</name>
    <dbReference type="NCBI Taxonomy" id="880072"/>
    <lineage>
        <taxon>Bacteria</taxon>
        <taxon>Pseudomonadati</taxon>
        <taxon>Thermodesulfobacteriota</taxon>
        <taxon>Desulfobaccia</taxon>
        <taxon>Desulfobaccales</taxon>
        <taxon>Desulfobaccaceae</taxon>
        <taxon>Desulfobacca</taxon>
    </lineage>
</organism>
<dbReference type="eggNOG" id="COG1672">
    <property type="taxonomic scope" value="Bacteria"/>
</dbReference>
<dbReference type="PANTHER" id="PTHR36326">
    <property type="entry name" value="PROTEIN POLLENLESS 3-LIKE 2"/>
    <property type="match status" value="1"/>
</dbReference>
<dbReference type="Proteomes" id="UP000000483">
    <property type="component" value="Chromosome"/>
</dbReference>
<dbReference type="Pfam" id="PF14559">
    <property type="entry name" value="TPR_19"/>
    <property type="match status" value="1"/>
</dbReference>
<dbReference type="InterPro" id="IPR044961">
    <property type="entry name" value="MS5/SDI1"/>
</dbReference>
<accession>F2ND39</accession>
<reference evidence="7" key="2">
    <citation type="submission" date="2011-03" db="EMBL/GenBank/DDBJ databases">
        <title>The complete genome of Desulfobacca acetoxidans DSM 11109.</title>
        <authorList>
            <consortium name="US DOE Joint Genome Institute (JGI-PGF)"/>
            <person name="Lucas S."/>
            <person name="Copeland A."/>
            <person name="Lapidus A."/>
            <person name="Bruce D."/>
            <person name="Goodwin L."/>
            <person name="Pitluck S."/>
            <person name="Peters L."/>
            <person name="Kyrpides N."/>
            <person name="Mavromatis K."/>
            <person name="Ivanova N."/>
            <person name="Ovchinnikova G."/>
            <person name="Teshima H."/>
            <person name="Detter J.C."/>
            <person name="Han C."/>
            <person name="Land M."/>
            <person name="Hauser L."/>
            <person name="Markowitz V."/>
            <person name="Cheng J.-F."/>
            <person name="Hugenholtz P."/>
            <person name="Woyke T."/>
            <person name="Wu D."/>
            <person name="Spring S."/>
            <person name="Schueler E."/>
            <person name="Brambilla E."/>
            <person name="Klenk H.-P."/>
            <person name="Eisen J.A."/>
        </authorList>
    </citation>
    <scope>NUCLEOTIDE SEQUENCE [LARGE SCALE GENOMIC DNA]</scope>
    <source>
        <strain evidence="7">ATCC 700848 / DSM 11109 / ASRB2</strain>
    </source>
</reference>
<keyword evidence="2" id="KW-0175">Coiled coil</keyword>
<feature type="repeat" description="TPR" evidence="4">
    <location>
        <begin position="596"/>
        <end position="629"/>
    </location>
</feature>
<sequence>MEEIIRLIQKQIPLGTNITLHLKTGKEVSGILTEISLNHVTLKSEGQIKTIIAEMIGMWEELTDSSDQIESFAYDKTNKLKDVPQSQDITNQELDKQLIEIKARFNAELQVANINELKNPDFILPDDEIIGKQAHDAKNIWNKLREKYNYAVKVNELSEKFGRIQPILHEMIALSGRFPNSPSIKRQLAYILWLCKDYKKALDLYKETAAKSKELIDWYNLAVLGIINGNEELACYGLENYFYNVKFFQEMKAWYVLVKLINEHSNYGILNNILINKGTNISDEEINIMIETGIYLLLCINNNDSAINILRDRSENKEAITIIKNMLNFLGEQLGEGYQIIKSELTELEEDNHLEKEDNHQPQGYIYNFKRDRNYGFLEGIDGDDYFFHRSAILDNELLDKVLYLNPGERIPVIFDVAQGIKGPVAIRILMFRTMDEMLSRASEYANEGDYPQAIAQINKLIEIDPEYPSAKELQNKWREYTRVTGVPKGSTPYARAKRAQLIEKDLDKAVQLLREAIKRGDNTESAVKDLASVLVQQGKPEEAIKTLESHKQVSSDPKSIDNLLITSYQNAGQYDHAITLLQKKLKQADNEIKRAPYLFQIALMNLKKGDYGQSEQFFRKILTKQPDNVTVQRNIAICLSKQGHYDEAKKLLQKILNISTDVKSAEILEAINQAIAGQPVKIDEIVIETTLTAFSGDISRFTRFFLDRCKYEGVQADRVQKQTFSPHDIKKLEELATKLGTSRPSDRAAYYLSAAKIASLLEEGDPNYFSRYLGRCFASKGDAIVIEGRPLAAARAYYAEALSAYDGDRKSKDEQDAVNALVRFLYSTLGQTNIPMKPNIPSIDETLDFVLTNHPEGVKVFNSIAYLVFRSRYAANRILNRLYDKASHQAMALEFLKSAEISAGKSSMKLNDFVTLWNMLQKKSAEAARNVSNEVRLLSNMEFTTASLENILQVIKKLSERPSIDLDQERMLQLRNIFETSLELCNQTTFEEKERLSLQIGNRCQDLLMEIENSPTKFSVEDLFPVIWEIKNKAASYLEELYKSSMPQLTLRLPVESYFPDNNQDIEVQIAVNNRIGCSPAEALELIIQQQEHEAAFDLKVPDIKLDRSLRGAEQFILRVPLHLSKETINSQTFSLPVYTQYRTRSGEVISTSIKNFSIRLYSETEFEKIDNPYAAYAEGGIVGDPRMFYGREELIINVAKTIMESRLQSKCVVIFGQARAGKSSILHHLKTKLTSNKELLIIDIGNIGKILDDHSKIPLLYQILFEILRKLEYALEDKVSNGFASLGITIPSEKGFYEHHSPLSLFRNIFEKFRRSCEKSQEWRNSRIILLIDEFSYIYGYITAGSLPENFMKNWKALLQENYFSAVLVGQDVMPKFKQRFPNEFGIAQDERVTYLKREDAIKLIDEPIRIGGRQGESRYREKAMDRIINLTAGSPFYIQILCNRLVDYMNRKHARLVTEADIEQVKDDLIRGPNALDLDKFDNLLNSGDTSEDAISNEDANKVLTAIAFNSKTGPCNRYNILCETSKPVDEILDDLVKREVIEREGGQYYLIQVGLFNEWLIAHQ</sequence>
<dbReference type="OrthoDB" id="5452667at2"/>
<proteinExistence type="inferred from homology"/>
<dbReference type="InterPro" id="IPR011990">
    <property type="entry name" value="TPR-like_helical_dom_sf"/>
</dbReference>
<keyword evidence="1" id="KW-0677">Repeat</keyword>
<dbReference type="SUPFAM" id="SSF52540">
    <property type="entry name" value="P-loop containing nucleoside triphosphate hydrolases"/>
    <property type="match status" value="1"/>
</dbReference>
<keyword evidence="6" id="KW-0238">DNA-binding</keyword>
<evidence type="ECO:0000313" key="6">
    <source>
        <dbReference type="EMBL" id="AEB09763.1"/>
    </source>
</evidence>
<dbReference type="eggNOG" id="COG1278">
    <property type="taxonomic scope" value="Bacteria"/>
</dbReference>
<dbReference type="GO" id="GO:0003677">
    <property type="term" value="F:DNA binding"/>
    <property type="evidence" value="ECO:0007669"/>
    <property type="project" value="UniProtKB-KW"/>
</dbReference>
<name>F2ND39_DESAR</name>
<keyword evidence="4" id="KW-0802">TPR repeat</keyword>
<comment type="similarity">
    <text evidence="3">Belongs to the MS5 protein family.</text>
</comment>
<feature type="repeat" description="TPR" evidence="4">
    <location>
        <begin position="435"/>
        <end position="468"/>
    </location>
</feature>
<evidence type="ECO:0000313" key="7">
    <source>
        <dbReference type="Proteomes" id="UP000000483"/>
    </source>
</evidence>
<dbReference type="PROSITE" id="PS50005">
    <property type="entry name" value="TPR"/>
    <property type="match status" value="2"/>
</dbReference>
<dbReference type="SUPFAM" id="SSF48452">
    <property type="entry name" value="TPR-like"/>
    <property type="match status" value="1"/>
</dbReference>
<gene>
    <name evidence="6" type="ordered locus">Desac_1928</name>
</gene>
<dbReference type="STRING" id="880072.Desac_1928"/>
<dbReference type="RefSeq" id="WP_013706872.1">
    <property type="nucleotide sequence ID" value="NC_015388.1"/>
</dbReference>
<dbReference type="InterPro" id="IPR012340">
    <property type="entry name" value="NA-bd_OB-fold"/>
</dbReference>
<evidence type="ECO:0000259" key="5">
    <source>
        <dbReference type="PROSITE" id="PS51857"/>
    </source>
</evidence>
<evidence type="ECO:0000256" key="1">
    <source>
        <dbReference type="ARBA" id="ARBA00022737"/>
    </source>
</evidence>
<protein>
    <submittedName>
        <fullName evidence="6">Cold-shock protein DNA-binding protein</fullName>
    </submittedName>
</protein>
<dbReference type="eggNOG" id="COG0457">
    <property type="taxonomic scope" value="Bacteria"/>
</dbReference>
<dbReference type="Gene3D" id="2.40.50.140">
    <property type="entry name" value="Nucleic acid-binding proteins"/>
    <property type="match status" value="1"/>
</dbReference>
<feature type="domain" description="CSD" evidence="5">
    <location>
        <begin position="361"/>
        <end position="431"/>
    </location>
</feature>
<dbReference type="SUPFAM" id="SSF50249">
    <property type="entry name" value="Nucleic acid-binding proteins"/>
    <property type="match status" value="1"/>
</dbReference>
<dbReference type="Pfam" id="PF13181">
    <property type="entry name" value="TPR_8"/>
    <property type="match status" value="1"/>
</dbReference>
<dbReference type="InterPro" id="IPR019734">
    <property type="entry name" value="TPR_rpt"/>
</dbReference>
<dbReference type="InterPro" id="IPR027417">
    <property type="entry name" value="P-loop_NTPase"/>
</dbReference>
<evidence type="ECO:0000256" key="2">
    <source>
        <dbReference type="ARBA" id="ARBA00023054"/>
    </source>
</evidence>
<dbReference type="Gene3D" id="3.40.50.300">
    <property type="entry name" value="P-loop containing nucleotide triphosphate hydrolases"/>
    <property type="match status" value="1"/>
</dbReference>